<evidence type="ECO:0000313" key="2">
    <source>
        <dbReference type="Proteomes" id="UP001165083"/>
    </source>
</evidence>
<sequence>MASKEDEASCAAATCRSTCMVLRYQDGDTVAHLERDYRMGIKTAPAYSVTTVASCAAETLQFSGFNPPPAPAAVSSNANERTVVSTTSVANARCSAGR</sequence>
<dbReference type="EMBL" id="BSXW01000497">
    <property type="protein sequence ID" value="GMF23981.1"/>
    <property type="molecule type" value="Genomic_DNA"/>
</dbReference>
<name>A0A9W6U210_9STRA</name>
<reference evidence="1" key="1">
    <citation type="submission" date="2023-04" db="EMBL/GenBank/DDBJ databases">
        <title>Phytophthora lilii NBRC 32176.</title>
        <authorList>
            <person name="Ichikawa N."/>
            <person name="Sato H."/>
            <person name="Tonouchi N."/>
        </authorList>
    </citation>
    <scope>NUCLEOTIDE SEQUENCE</scope>
    <source>
        <strain evidence="1">NBRC 32176</strain>
    </source>
</reference>
<evidence type="ECO:0000313" key="1">
    <source>
        <dbReference type="EMBL" id="GMF23981.1"/>
    </source>
</evidence>
<protein>
    <submittedName>
        <fullName evidence="1">Unnamed protein product</fullName>
    </submittedName>
</protein>
<keyword evidence="2" id="KW-1185">Reference proteome</keyword>
<organism evidence="1 2">
    <name type="scientific">Phytophthora lilii</name>
    <dbReference type="NCBI Taxonomy" id="2077276"/>
    <lineage>
        <taxon>Eukaryota</taxon>
        <taxon>Sar</taxon>
        <taxon>Stramenopiles</taxon>
        <taxon>Oomycota</taxon>
        <taxon>Peronosporomycetes</taxon>
        <taxon>Peronosporales</taxon>
        <taxon>Peronosporaceae</taxon>
        <taxon>Phytophthora</taxon>
    </lineage>
</organism>
<accession>A0A9W6U210</accession>
<gene>
    <name evidence="1" type="ORF">Plil01_000976600</name>
</gene>
<dbReference type="Proteomes" id="UP001165083">
    <property type="component" value="Unassembled WGS sequence"/>
</dbReference>
<proteinExistence type="predicted"/>
<dbReference type="AlphaFoldDB" id="A0A9W6U210"/>
<comment type="caution">
    <text evidence="1">The sequence shown here is derived from an EMBL/GenBank/DDBJ whole genome shotgun (WGS) entry which is preliminary data.</text>
</comment>